<accession>A0A927MRG7</accession>
<reference evidence="1" key="1">
    <citation type="submission" date="2020-10" db="EMBL/GenBank/DDBJ databases">
        <title>Genomic Encyclopedia of Type Strains, Phase IV (KMG-IV): sequencing the most valuable type-strain genomes for metagenomic binning, comparative biology and taxonomic classification.</title>
        <authorList>
            <person name="Goeker M."/>
        </authorList>
    </citation>
    <scope>NUCLEOTIDE SEQUENCE</scope>
    <source>
        <strain evidence="1">DSM 13886</strain>
    </source>
</reference>
<name>A0A927MRG7_9BACL</name>
<keyword evidence="2" id="KW-1185">Reference proteome</keyword>
<dbReference type="AlphaFoldDB" id="A0A927MRG7"/>
<dbReference type="RefSeq" id="WP_225942137.1">
    <property type="nucleotide sequence ID" value="NZ_JADBEL010000021.1"/>
</dbReference>
<evidence type="ECO:0000313" key="1">
    <source>
        <dbReference type="EMBL" id="MBE1556134.1"/>
    </source>
</evidence>
<sequence length="67" mass="7589">MAFLAFASEVNPLYANAYIEAKKIKNKKAPKPKKDFLTIEEYQALLESIDISTKAGFKTLYPYPCNV</sequence>
<proteinExistence type="predicted"/>
<evidence type="ECO:0000313" key="2">
    <source>
        <dbReference type="Proteomes" id="UP000658225"/>
    </source>
</evidence>
<gene>
    <name evidence="1" type="ORF">H4683_003255</name>
</gene>
<comment type="caution">
    <text evidence="1">The sequence shown here is derived from an EMBL/GenBank/DDBJ whole genome shotgun (WGS) entry which is preliminary data.</text>
</comment>
<organism evidence="1 2">
    <name type="scientific">Sporosarcina limicola</name>
    <dbReference type="NCBI Taxonomy" id="34101"/>
    <lineage>
        <taxon>Bacteria</taxon>
        <taxon>Bacillati</taxon>
        <taxon>Bacillota</taxon>
        <taxon>Bacilli</taxon>
        <taxon>Bacillales</taxon>
        <taxon>Caryophanaceae</taxon>
        <taxon>Sporosarcina</taxon>
    </lineage>
</organism>
<dbReference type="EMBL" id="JADBEL010000021">
    <property type="protein sequence ID" value="MBE1556134.1"/>
    <property type="molecule type" value="Genomic_DNA"/>
</dbReference>
<protein>
    <submittedName>
        <fullName evidence="1">Integrase</fullName>
    </submittedName>
</protein>
<dbReference type="Proteomes" id="UP000658225">
    <property type="component" value="Unassembled WGS sequence"/>
</dbReference>